<comment type="function">
    <text evidence="14">Essential component of the TIM23 complex, a complex that mediates the translocation of transit peptide-containing proteins across the mitochondrial inner membrane.</text>
</comment>
<keyword evidence="6" id="KW-0999">Mitochondrion inner membrane</keyword>
<dbReference type="InterPro" id="IPR036412">
    <property type="entry name" value="HAD-like_sf"/>
</dbReference>
<evidence type="ECO:0000256" key="8">
    <source>
        <dbReference type="ARBA" id="ARBA00022946"/>
    </source>
</evidence>
<evidence type="ECO:0000256" key="7">
    <source>
        <dbReference type="ARBA" id="ARBA00022927"/>
    </source>
</evidence>
<dbReference type="GO" id="GO:0005744">
    <property type="term" value="C:TIM23 mitochondrial import inner membrane translocase complex"/>
    <property type="evidence" value="ECO:0007669"/>
    <property type="project" value="UniProtKB-UniRule"/>
</dbReference>
<organism evidence="17 18">
    <name type="scientific">Schizophyllum amplum</name>
    <dbReference type="NCBI Taxonomy" id="97359"/>
    <lineage>
        <taxon>Eukaryota</taxon>
        <taxon>Fungi</taxon>
        <taxon>Dikarya</taxon>
        <taxon>Basidiomycota</taxon>
        <taxon>Agaricomycotina</taxon>
        <taxon>Agaricomycetes</taxon>
        <taxon>Agaricomycetidae</taxon>
        <taxon>Agaricales</taxon>
        <taxon>Schizophyllaceae</taxon>
        <taxon>Schizophyllum</taxon>
    </lineage>
</organism>
<dbReference type="PANTHER" id="PTHR12210">
    <property type="entry name" value="DULLARD PROTEIN PHOSPHATASE"/>
    <property type="match status" value="1"/>
</dbReference>
<keyword evidence="4 14" id="KW-0813">Transport</keyword>
<evidence type="ECO:0000256" key="13">
    <source>
        <dbReference type="ARBA" id="ARBA00065975"/>
    </source>
</evidence>
<gene>
    <name evidence="17" type="ORF">BD626DRAFT_406946</name>
</gene>
<feature type="region of interest" description="Disordered" evidence="15">
    <location>
        <begin position="325"/>
        <end position="350"/>
    </location>
</feature>
<comment type="subcellular location">
    <subcellularLocation>
        <location evidence="1 14">Mitochondrion inner membrane</location>
        <topology evidence="1 14">Single-pass membrane protein</topology>
    </subcellularLocation>
</comment>
<evidence type="ECO:0000256" key="14">
    <source>
        <dbReference type="RuleBase" id="RU365079"/>
    </source>
</evidence>
<comment type="caution">
    <text evidence="17">The sequence shown here is derived from an EMBL/GenBank/DDBJ whole genome shotgun (WGS) entry which is preliminary data.</text>
</comment>
<dbReference type="CDD" id="cd07521">
    <property type="entry name" value="HAD_FCP1-like"/>
    <property type="match status" value="1"/>
</dbReference>
<evidence type="ECO:0000259" key="16">
    <source>
        <dbReference type="PROSITE" id="PS50969"/>
    </source>
</evidence>
<reference evidence="17 18" key="1">
    <citation type="journal article" date="2019" name="New Phytol.">
        <title>Comparative genomics reveals unique wood-decay strategies and fruiting body development in the Schizophyllaceae.</title>
        <authorList>
            <person name="Almasi E."/>
            <person name="Sahu N."/>
            <person name="Krizsan K."/>
            <person name="Balint B."/>
            <person name="Kovacs G.M."/>
            <person name="Kiss B."/>
            <person name="Cseklye J."/>
            <person name="Drula E."/>
            <person name="Henrissat B."/>
            <person name="Nagy I."/>
            <person name="Chovatia M."/>
            <person name="Adam C."/>
            <person name="LaButti K."/>
            <person name="Lipzen A."/>
            <person name="Riley R."/>
            <person name="Grigoriev I.V."/>
            <person name="Nagy L.G."/>
        </authorList>
    </citation>
    <scope>NUCLEOTIDE SEQUENCE [LARGE SCALE GENOMIC DNA]</scope>
    <source>
        <strain evidence="17 18">NL-1724</strain>
    </source>
</reference>
<dbReference type="Proteomes" id="UP000320762">
    <property type="component" value="Unassembled WGS sequence"/>
</dbReference>
<dbReference type="GO" id="GO:0015031">
    <property type="term" value="P:protein transport"/>
    <property type="evidence" value="ECO:0007669"/>
    <property type="project" value="UniProtKB-KW"/>
</dbReference>
<keyword evidence="8 14" id="KW-0809">Transit peptide</keyword>
<evidence type="ECO:0000256" key="6">
    <source>
        <dbReference type="ARBA" id="ARBA00022792"/>
    </source>
</evidence>
<accession>A0A550C7C7</accession>
<keyword evidence="5" id="KW-0812">Transmembrane</keyword>
<feature type="domain" description="FCP1 homology" evidence="16">
    <location>
        <begin position="56"/>
        <end position="199"/>
    </location>
</feature>
<evidence type="ECO:0000256" key="11">
    <source>
        <dbReference type="ARBA" id="ARBA00023128"/>
    </source>
</evidence>
<keyword evidence="11 14" id="KW-0496">Mitochondrion</keyword>
<keyword evidence="10 14" id="KW-0811">Translocation</keyword>
<dbReference type="SUPFAM" id="SSF56784">
    <property type="entry name" value="HAD-like"/>
    <property type="match status" value="1"/>
</dbReference>
<dbReference type="InterPro" id="IPR004274">
    <property type="entry name" value="FCP1_dom"/>
</dbReference>
<dbReference type="EMBL" id="VDMD01000020">
    <property type="protein sequence ID" value="TRM60698.1"/>
    <property type="molecule type" value="Genomic_DNA"/>
</dbReference>
<evidence type="ECO:0000313" key="17">
    <source>
        <dbReference type="EMBL" id="TRM60698.1"/>
    </source>
</evidence>
<dbReference type="PROSITE" id="PS50969">
    <property type="entry name" value="FCP1"/>
    <property type="match status" value="1"/>
</dbReference>
<evidence type="ECO:0000256" key="4">
    <source>
        <dbReference type="ARBA" id="ARBA00022448"/>
    </source>
</evidence>
<dbReference type="STRING" id="97359.A0A550C7C7"/>
<name>A0A550C7C7_9AGAR</name>
<evidence type="ECO:0000256" key="15">
    <source>
        <dbReference type="SAM" id="MobiDB-lite"/>
    </source>
</evidence>
<dbReference type="AlphaFoldDB" id="A0A550C7C7"/>
<dbReference type="SMART" id="SM00577">
    <property type="entry name" value="CPDc"/>
    <property type="match status" value="1"/>
</dbReference>
<evidence type="ECO:0000256" key="5">
    <source>
        <dbReference type="ARBA" id="ARBA00022692"/>
    </source>
</evidence>
<evidence type="ECO:0000256" key="12">
    <source>
        <dbReference type="ARBA" id="ARBA00023136"/>
    </source>
</evidence>
<dbReference type="Pfam" id="PF03031">
    <property type="entry name" value="NIF"/>
    <property type="match status" value="1"/>
</dbReference>
<keyword evidence="9" id="KW-1133">Transmembrane helix</keyword>
<dbReference type="Gene3D" id="3.40.50.1000">
    <property type="entry name" value="HAD superfamily/HAD-like"/>
    <property type="match status" value="1"/>
</dbReference>
<keyword evidence="18" id="KW-1185">Reference proteome</keyword>
<comment type="subunit">
    <text evidence="13">Component of the TIM23 complex, at least composed of TIM23, TIM17 and TIM50. Interacts with preproteins in transit.</text>
</comment>
<evidence type="ECO:0000313" key="18">
    <source>
        <dbReference type="Proteomes" id="UP000320762"/>
    </source>
</evidence>
<evidence type="ECO:0000256" key="3">
    <source>
        <dbReference type="ARBA" id="ARBA00020799"/>
    </source>
</evidence>
<dbReference type="InterPro" id="IPR050365">
    <property type="entry name" value="TIM50"/>
</dbReference>
<proteinExistence type="inferred from homology"/>
<dbReference type="InterPro" id="IPR023214">
    <property type="entry name" value="HAD_sf"/>
</dbReference>
<keyword evidence="7 14" id="KW-0653">Protein transport</keyword>
<evidence type="ECO:0000256" key="9">
    <source>
        <dbReference type="ARBA" id="ARBA00022989"/>
    </source>
</evidence>
<dbReference type="OrthoDB" id="287041at2759"/>
<evidence type="ECO:0000256" key="2">
    <source>
        <dbReference type="ARBA" id="ARBA00006344"/>
    </source>
</evidence>
<protein>
    <recommendedName>
        <fullName evidence="3 14">Mitochondrial import inner membrane translocase subunit TIM50</fullName>
    </recommendedName>
</protein>
<evidence type="ECO:0000256" key="1">
    <source>
        <dbReference type="ARBA" id="ARBA00004434"/>
    </source>
</evidence>
<dbReference type="FunFam" id="3.40.50.1000:FF:000019">
    <property type="entry name" value="Mitochondrial import inner membrane translocase subunit TIM50"/>
    <property type="match status" value="1"/>
</dbReference>
<comment type="similarity">
    <text evidence="2 14">Belongs to the TIM50 family.</text>
</comment>
<evidence type="ECO:0000256" key="10">
    <source>
        <dbReference type="ARBA" id="ARBA00023010"/>
    </source>
</evidence>
<sequence length="363" mass="42166">MGREWNEAELKERKLIPETAPQGRWERTKARYMGIFDYFTKPAWTELLPPPHPHPLYHRDYTLIIDLDDLLIKSTWDRQHGYRTAKRPGVDYFLAYLSQFYEIVLFTTQNSYTAEPILENLDRYGMYFTYRLYRESTRSTSGHIVKDLSYLNRDLSKVVVLETEPDYVSLHPENAIIIPKWDGSVDRGLVGLIPFLESLAIYKVPDVRPILQAYSGKDIPVEYAKKEAAEKQRHIEEWNKNPKSAPRKNPGIAAMFGIAPPQPASDVPLTYLEQKRREFQQKYLEERDWLLKNKDDLEKLREQDRQAMMGEVPQNLWEMMDRMKAGAPKPGEAGSTVAGPAGSADDDPRRRRVAYLHTVPLLI</sequence>
<keyword evidence="12" id="KW-0472">Membrane</keyword>